<feature type="non-terminal residue" evidence="1">
    <location>
        <position position="1"/>
    </location>
</feature>
<evidence type="ECO:0000313" key="2">
    <source>
        <dbReference type="Proteomes" id="UP000292052"/>
    </source>
</evidence>
<reference evidence="1 2" key="1">
    <citation type="submission" date="2017-03" db="EMBL/GenBank/DDBJ databases">
        <title>Genome of the blue death feigning beetle - Asbolus verrucosus.</title>
        <authorList>
            <person name="Rider S.D."/>
        </authorList>
    </citation>
    <scope>NUCLEOTIDE SEQUENCE [LARGE SCALE GENOMIC DNA]</scope>
    <source>
        <strain evidence="1">Butters</strain>
        <tissue evidence="1">Head and leg muscle</tissue>
    </source>
</reference>
<accession>A0A482VYJ1</accession>
<protein>
    <submittedName>
        <fullName evidence="1">DDE 1 domain containing protein</fullName>
    </submittedName>
</protein>
<name>A0A482VYJ1_ASBVE</name>
<sequence>VYNVDETGITTVHSPTKRLGPKEVKQFGAKTSSERGKNVTAIFCCNATGQFVAPMFIFPRKRMTTALQKNGPLGAIYSCSPTG</sequence>
<proteinExistence type="predicted"/>
<comment type="caution">
    <text evidence="1">The sequence shown here is derived from an EMBL/GenBank/DDBJ whole genome shotgun (WGS) entry which is preliminary data.</text>
</comment>
<dbReference type="STRING" id="1661398.A0A482VYJ1"/>
<dbReference type="EMBL" id="QDEB01047430">
    <property type="protein sequence ID" value="RZC37992.1"/>
    <property type="molecule type" value="Genomic_DNA"/>
</dbReference>
<dbReference type="OrthoDB" id="7489787at2759"/>
<dbReference type="AlphaFoldDB" id="A0A482VYJ1"/>
<keyword evidence="2" id="KW-1185">Reference proteome</keyword>
<organism evidence="1 2">
    <name type="scientific">Asbolus verrucosus</name>
    <name type="common">Desert ironclad beetle</name>
    <dbReference type="NCBI Taxonomy" id="1661398"/>
    <lineage>
        <taxon>Eukaryota</taxon>
        <taxon>Metazoa</taxon>
        <taxon>Ecdysozoa</taxon>
        <taxon>Arthropoda</taxon>
        <taxon>Hexapoda</taxon>
        <taxon>Insecta</taxon>
        <taxon>Pterygota</taxon>
        <taxon>Neoptera</taxon>
        <taxon>Endopterygota</taxon>
        <taxon>Coleoptera</taxon>
        <taxon>Polyphaga</taxon>
        <taxon>Cucujiformia</taxon>
        <taxon>Tenebrionidae</taxon>
        <taxon>Pimeliinae</taxon>
        <taxon>Asbolus</taxon>
    </lineage>
</organism>
<gene>
    <name evidence="1" type="ORF">BDFB_013952</name>
</gene>
<dbReference type="Proteomes" id="UP000292052">
    <property type="component" value="Unassembled WGS sequence"/>
</dbReference>
<evidence type="ECO:0000313" key="1">
    <source>
        <dbReference type="EMBL" id="RZC37992.1"/>
    </source>
</evidence>